<protein>
    <submittedName>
        <fullName evidence="2">Uncharacterized protein</fullName>
    </submittedName>
</protein>
<feature type="compositionally biased region" description="Basic residues" evidence="1">
    <location>
        <begin position="37"/>
        <end position="52"/>
    </location>
</feature>
<dbReference type="EMBL" id="MN739735">
    <property type="protein sequence ID" value="QHT23870.1"/>
    <property type="molecule type" value="Genomic_DNA"/>
</dbReference>
<dbReference type="AlphaFoldDB" id="A0A6C0E5M1"/>
<sequence>MYMSFLNNILNGDLIDFMRFILDGDKMNHNDDLENTKRKKRHKKHKKHHHHNQPPPPVCEIVSKRQNKQIMKKLHEVTRQIQHKVSSDVQVNLEDYFVHTPKTEEQEEYFTPKMIQIKLDDQRYIEVPKFTLVNHSNVDLKQLNCVFRTDAKSLGISCKENFDIETNAVFEQNGSTDGFSKLNEMLISEYMHPITMESPVLPPPTGM</sequence>
<accession>A0A6C0E5M1</accession>
<evidence type="ECO:0000256" key="1">
    <source>
        <dbReference type="SAM" id="MobiDB-lite"/>
    </source>
</evidence>
<proteinExistence type="predicted"/>
<reference evidence="2" key="1">
    <citation type="journal article" date="2020" name="Nature">
        <title>Giant virus diversity and host interactions through global metagenomics.</title>
        <authorList>
            <person name="Schulz F."/>
            <person name="Roux S."/>
            <person name="Paez-Espino D."/>
            <person name="Jungbluth S."/>
            <person name="Walsh D.A."/>
            <person name="Denef V.J."/>
            <person name="McMahon K.D."/>
            <person name="Konstantinidis K.T."/>
            <person name="Eloe-Fadrosh E.A."/>
            <person name="Kyrpides N.C."/>
            <person name="Woyke T."/>
        </authorList>
    </citation>
    <scope>NUCLEOTIDE SEQUENCE</scope>
    <source>
        <strain evidence="2">GVMAG-M-3300023179-132</strain>
    </source>
</reference>
<feature type="region of interest" description="Disordered" evidence="1">
    <location>
        <begin position="28"/>
        <end position="58"/>
    </location>
</feature>
<evidence type="ECO:0000313" key="2">
    <source>
        <dbReference type="EMBL" id="QHT23870.1"/>
    </source>
</evidence>
<name>A0A6C0E5M1_9ZZZZ</name>
<organism evidence="2">
    <name type="scientific">viral metagenome</name>
    <dbReference type="NCBI Taxonomy" id="1070528"/>
    <lineage>
        <taxon>unclassified sequences</taxon>
        <taxon>metagenomes</taxon>
        <taxon>organismal metagenomes</taxon>
    </lineage>
</organism>